<evidence type="ECO:0000313" key="1">
    <source>
        <dbReference type="EMBL" id="PJA20283.1"/>
    </source>
</evidence>
<comment type="caution">
    <text evidence="1">The sequence shown here is derived from an EMBL/GenBank/DDBJ whole genome shotgun (WGS) entry which is preliminary data.</text>
</comment>
<name>A0A2M7W452_9BACT</name>
<dbReference type="AlphaFoldDB" id="A0A2M7W452"/>
<sequence length="188" mass="20909">MVTAMESILQPTKNLIKLLKSAVDIVDLSDAKFMHPIELLPVSALISEGSKKYIKPKDEVCKSYLNYFNFPSGLTKPKLPSSKYIPIYKFSASKKDDKSLRDKSTILESLIAICLSKLGSPEGSVSALNLAIDEIISNIEDHSEAEFGWINAQFYPAKEYLDVCMLDSGITIAGKYKKVGIDYVQYID</sequence>
<gene>
    <name evidence="1" type="ORF">COX60_02035</name>
</gene>
<dbReference type="Proteomes" id="UP000230137">
    <property type="component" value="Unassembled WGS sequence"/>
</dbReference>
<evidence type="ECO:0000313" key="2">
    <source>
        <dbReference type="Proteomes" id="UP000230137"/>
    </source>
</evidence>
<proteinExistence type="predicted"/>
<reference evidence="2" key="1">
    <citation type="submission" date="2017-09" db="EMBL/GenBank/DDBJ databases">
        <title>Depth-based differentiation of microbial function through sediment-hosted aquifers and enrichment of novel symbionts in the deep terrestrial subsurface.</title>
        <authorList>
            <person name="Probst A.J."/>
            <person name="Ladd B."/>
            <person name="Jarett J.K."/>
            <person name="Geller-Mcgrath D.E."/>
            <person name="Sieber C.M.K."/>
            <person name="Emerson J.B."/>
            <person name="Anantharaman K."/>
            <person name="Thomas B.C."/>
            <person name="Malmstrom R."/>
            <person name="Stieglmeier M."/>
            <person name="Klingl A."/>
            <person name="Woyke T."/>
            <person name="Ryan C.M."/>
            <person name="Banfield J.F."/>
        </authorList>
    </citation>
    <scope>NUCLEOTIDE SEQUENCE [LARGE SCALE GENOMIC DNA]</scope>
</reference>
<organism evidence="1 2">
    <name type="scientific">Candidatus Berkelbacteria bacterium CG_4_10_14_0_2_um_filter_35_9_33_12</name>
    <dbReference type="NCBI Taxonomy" id="1974499"/>
    <lineage>
        <taxon>Bacteria</taxon>
        <taxon>Candidatus Berkelbacteria</taxon>
    </lineage>
</organism>
<accession>A0A2M7W452</accession>
<dbReference type="EMBL" id="PFQF01000031">
    <property type="protein sequence ID" value="PJA20283.1"/>
    <property type="molecule type" value="Genomic_DNA"/>
</dbReference>
<protein>
    <submittedName>
        <fullName evidence="1">Uncharacterized protein</fullName>
    </submittedName>
</protein>